<evidence type="ECO:0000313" key="1">
    <source>
        <dbReference type="EMBL" id="MBM2614757.1"/>
    </source>
</evidence>
<gene>
    <name evidence="1" type="ORF">JIG36_04205</name>
</gene>
<organism evidence="1 2">
    <name type="scientific">Paractinoplanes ovalisporus</name>
    <dbReference type="NCBI Taxonomy" id="2810368"/>
    <lineage>
        <taxon>Bacteria</taxon>
        <taxon>Bacillati</taxon>
        <taxon>Actinomycetota</taxon>
        <taxon>Actinomycetes</taxon>
        <taxon>Micromonosporales</taxon>
        <taxon>Micromonosporaceae</taxon>
        <taxon>Paractinoplanes</taxon>
    </lineage>
</organism>
<name>A0ABS2A4I6_9ACTN</name>
<protein>
    <submittedName>
        <fullName evidence="1">Uncharacterized protein</fullName>
    </submittedName>
</protein>
<evidence type="ECO:0000313" key="2">
    <source>
        <dbReference type="Proteomes" id="UP000632138"/>
    </source>
</evidence>
<dbReference type="EMBL" id="JAENHP010000001">
    <property type="protein sequence ID" value="MBM2614757.1"/>
    <property type="molecule type" value="Genomic_DNA"/>
</dbReference>
<accession>A0ABS2A4I6</accession>
<reference evidence="1 2" key="1">
    <citation type="submission" date="2021-01" db="EMBL/GenBank/DDBJ databases">
        <title>Actinoplanes sp. nov. LDG1-06 isolated from lichen.</title>
        <authorList>
            <person name="Saeng-In P."/>
            <person name="Phongsopitanun W."/>
            <person name="Kanchanasin P."/>
            <person name="Yuki M."/>
            <person name="Kudo T."/>
            <person name="Ohkuma M."/>
            <person name="Tanasupawat S."/>
        </authorList>
    </citation>
    <scope>NUCLEOTIDE SEQUENCE [LARGE SCALE GENOMIC DNA]</scope>
    <source>
        <strain evidence="1 2">LDG1-06</strain>
    </source>
</reference>
<sequence>MRVEAGRWVEREWPGWIEVRLREAGGNVALIVDKEPVLFRQDEFDGVFPAWIELPCDVEGWSAGEGDERIATIRLEFGLEDENGRANFQVSEADIVSRPQPERGAQ</sequence>
<dbReference type="RefSeq" id="WP_203374622.1">
    <property type="nucleotide sequence ID" value="NZ_JAENHP010000001.1"/>
</dbReference>
<proteinExistence type="predicted"/>
<dbReference type="Proteomes" id="UP000632138">
    <property type="component" value="Unassembled WGS sequence"/>
</dbReference>
<comment type="caution">
    <text evidence="1">The sequence shown here is derived from an EMBL/GenBank/DDBJ whole genome shotgun (WGS) entry which is preliminary data.</text>
</comment>
<keyword evidence="2" id="KW-1185">Reference proteome</keyword>